<dbReference type="EMBL" id="KB445555">
    <property type="protein sequence ID" value="EMC96416.1"/>
    <property type="molecule type" value="Genomic_DNA"/>
</dbReference>
<proteinExistence type="predicted"/>
<dbReference type="HOGENOM" id="CLU_1885402_0_0_1"/>
<gene>
    <name evidence="1" type="ORF">BAUCODRAFT_473974</name>
</gene>
<evidence type="ECO:0000313" key="2">
    <source>
        <dbReference type="Proteomes" id="UP000011761"/>
    </source>
</evidence>
<evidence type="ECO:0000313" key="1">
    <source>
        <dbReference type="EMBL" id="EMC96416.1"/>
    </source>
</evidence>
<name>M2MIB8_BAUPA</name>
<dbReference type="GeneID" id="19114701"/>
<organism evidence="1 2">
    <name type="scientific">Baudoinia panamericana (strain UAMH 10762)</name>
    <name type="common">Angels' share fungus</name>
    <name type="synonym">Baudoinia compniacensis (strain UAMH 10762)</name>
    <dbReference type="NCBI Taxonomy" id="717646"/>
    <lineage>
        <taxon>Eukaryota</taxon>
        <taxon>Fungi</taxon>
        <taxon>Dikarya</taxon>
        <taxon>Ascomycota</taxon>
        <taxon>Pezizomycotina</taxon>
        <taxon>Dothideomycetes</taxon>
        <taxon>Dothideomycetidae</taxon>
        <taxon>Mycosphaerellales</taxon>
        <taxon>Teratosphaeriaceae</taxon>
        <taxon>Baudoinia</taxon>
    </lineage>
</organism>
<dbReference type="AlphaFoldDB" id="M2MIB8"/>
<keyword evidence="2" id="KW-1185">Reference proteome</keyword>
<dbReference type="Proteomes" id="UP000011761">
    <property type="component" value="Unassembled WGS sequence"/>
</dbReference>
<sequence length="135" mass="15115">MFATTVAKYLPQALNSGRCCEPYPEYGLTSFQWSPCSDALSKRTAIGLTFGQCRHFRSTDEPQRGSRNLAHCWPCCQCGSNFRMSIANADGRDSLRIDTGDFEIGMMARIDTRSMVFRSTGVYPGRPPLFRMHSG</sequence>
<dbReference type="RefSeq" id="XP_007676502.1">
    <property type="nucleotide sequence ID" value="XM_007678312.1"/>
</dbReference>
<protein>
    <submittedName>
        <fullName evidence="1">Uncharacterized protein</fullName>
    </submittedName>
</protein>
<dbReference type="KEGG" id="bcom:BAUCODRAFT_473974"/>
<accession>M2MIB8</accession>
<reference evidence="1 2" key="1">
    <citation type="journal article" date="2012" name="PLoS Pathog.">
        <title>Diverse lifestyles and strategies of plant pathogenesis encoded in the genomes of eighteen Dothideomycetes fungi.</title>
        <authorList>
            <person name="Ohm R.A."/>
            <person name="Feau N."/>
            <person name="Henrissat B."/>
            <person name="Schoch C.L."/>
            <person name="Horwitz B.A."/>
            <person name="Barry K.W."/>
            <person name="Condon B.J."/>
            <person name="Copeland A.C."/>
            <person name="Dhillon B."/>
            <person name="Glaser F."/>
            <person name="Hesse C.N."/>
            <person name="Kosti I."/>
            <person name="LaButti K."/>
            <person name="Lindquist E.A."/>
            <person name="Lucas S."/>
            <person name="Salamov A.A."/>
            <person name="Bradshaw R.E."/>
            <person name="Ciuffetti L."/>
            <person name="Hamelin R.C."/>
            <person name="Kema G.H.J."/>
            <person name="Lawrence C."/>
            <person name="Scott J.A."/>
            <person name="Spatafora J.W."/>
            <person name="Turgeon B.G."/>
            <person name="de Wit P.J.G.M."/>
            <person name="Zhong S."/>
            <person name="Goodwin S.B."/>
            <person name="Grigoriev I.V."/>
        </authorList>
    </citation>
    <scope>NUCLEOTIDE SEQUENCE [LARGE SCALE GENOMIC DNA]</scope>
    <source>
        <strain evidence="1 2">UAMH 10762</strain>
    </source>
</reference>